<name>A0A7S4MZ64_9EUKA</name>
<dbReference type="AlphaFoldDB" id="A0A7S4MZ64"/>
<accession>A0A7S4MZ64</accession>
<protein>
    <recommendedName>
        <fullName evidence="3">WW domain-containing protein</fullName>
    </recommendedName>
</protein>
<feature type="chain" id="PRO_5030733926" description="WW domain-containing protein" evidence="1">
    <location>
        <begin position="16"/>
        <end position="140"/>
    </location>
</feature>
<proteinExistence type="predicted"/>
<evidence type="ECO:0000256" key="1">
    <source>
        <dbReference type="SAM" id="SignalP"/>
    </source>
</evidence>
<sequence length="140" mass="16023">MRVWLTLMLVAAAHGLSHRVGAHHARPAHPCRSGLLRCNEDPRQWRKASLAEHEYWWRSGETAADAIEITTFVPTEAWRVGMLPSGRPYLWRPTTDPDDPEVQLWQVGTLETGTRYWFNTDDGAVTLSDPHDLYLGYKEV</sequence>
<gene>
    <name evidence="2" type="ORF">CPOL0286_LOCUS15445</name>
</gene>
<evidence type="ECO:0000313" key="2">
    <source>
        <dbReference type="EMBL" id="CAE2255410.1"/>
    </source>
</evidence>
<organism evidence="2">
    <name type="scientific">Prymnesium polylepis</name>
    <dbReference type="NCBI Taxonomy" id="72548"/>
    <lineage>
        <taxon>Eukaryota</taxon>
        <taxon>Haptista</taxon>
        <taxon>Haptophyta</taxon>
        <taxon>Prymnesiophyceae</taxon>
        <taxon>Prymnesiales</taxon>
        <taxon>Prymnesiaceae</taxon>
        <taxon>Prymnesium</taxon>
    </lineage>
</organism>
<keyword evidence="1" id="KW-0732">Signal</keyword>
<dbReference type="EMBL" id="HBKO01034024">
    <property type="protein sequence ID" value="CAE2255410.1"/>
    <property type="molecule type" value="Transcribed_RNA"/>
</dbReference>
<reference evidence="2" key="1">
    <citation type="submission" date="2021-01" db="EMBL/GenBank/DDBJ databases">
        <authorList>
            <person name="Corre E."/>
            <person name="Pelletier E."/>
            <person name="Niang G."/>
            <person name="Scheremetjew M."/>
            <person name="Finn R."/>
            <person name="Kale V."/>
            <person name="Holt S."/>
            <person name="Cochrane G."/>
            <person name="Meng A."/>
            <person name="Brown T."/>
            <person name="Cohen L."/>
        </authorList>
    </citation>
    <scope>NUCLEOTIDE SEQUENCE</scope>
    <source>
        <strain evidence="2">UIO037</strain>
    </source>
</reference>
<evidence type="ECO:0008006" key="3">
    <source>
        <dbReference type="Google" id="ProtNLM"/>
    </source>
</evidence>
<feature type="signal peptide" evidence="1">
    <location>
        <begin position="1"/>
        <end position="15"/>
    </location>
</feature>